<keyword evidence="1" id="KW-1133">Transmembrane helix</keyword>
<sequence length="180" mass="18960">MAIREVLGIYKDLDSAVAAADALREAGFDRAEFEVLSNAPYPEGTFGEESGIHRLFVFPLIGACCGFAAGLLITGGTQLSFPLLTGGKPLLSIPPMIIIMYEGTMLGALIFTVLGVLFESRLPWIGKALYDTRITAGYIGILVRTAPERESLAISALRKANPEDVLTEGGSVGGTAPAAQ</sequence>
<gene>
    <name evidence="2" type="ORF">ENP34_04390</name>
</gene>
<organism evidence="2">
    <name type="scientific">Thermorudis peleae</name>
    <dbReference type="NCBI Taxonomy" id="1382356"/>
    <lineage>
        <taxon>Bacteria</taxon>
        <taxon>Pseudomonadati</taxon>
        <taxon>Thermomicrobiota</taxon>
        <taxon>Thermomicrobia</taxon>
        <taxon>Thermomicrobia incertae sedis</taxon>
        <taxon>Thermorudis</taxon>
    </lineage>
</organism>
<keyword evidence="1" id="KW-0812">Transmembrane</keyword>
<feature type="transmembrane region" description="Helical" evidence="1">
    <location>
        <begin position="96"/>
        <end position="118"/>
    </location>
</feature>
<protein>
    <submittedName>
        <fullName evidence="2">DUF3341 domain-containing protein</fullName>
    </submittedName>
</protein>
<reference evidence="2" key="1">
    <citation type="journal article" date="2020" name="mSystems">
        <title>Genome- and Community-Level Interaction Insights into Carbon Utilization and Element Cycling Functions of Hydrothermarchaeota in Hydrothermal Sediment.</title>
        <authorList>
            <person name="Zhou Z."/>
            <person name="Liu Y."/>
            <person name="Xu W."/>
            <person name="Pan J."/>
            <person name="Luo Z.H."/>
            <person name="Li M."/>
        </authorList>
    </citation>
    <scope>NUCLEOTIDE SEQUENCE [LARGE SCALE GENOMIC DNA]</scope>
    <source>
        <strain evidence="2">SpSt-210</strain>
    </source>
</reference>
<name>A0A831X7Y9_9BACT</name>
<accession>A0A831X7Y9</accession>
<dbReference type="Pfam" id="PF11821">
    <property type="entry name" value="ActD"/>
    <property type="match status" value="1"/>
</dbReference>
<proteinExistence type="predicted"/>
<feature type="transmembrane region" description="Helical" evidence="1">
    <location>
        <begin position="55"/>
        <end position="76"/>
    </location>
</feature>
<evidence type="ECO:0000256" key="1">
    <source>
        <dbReference type="SAM" id="Phobius"/>
    </source>
</evidence>
<dbReference type="AlphaFoldDB" id="A0A831X7Y9"/>
<evidence type="ECO:0000313" key="2">
    <source>
        <dbReference type="EMBL" id="HEG90670.1"/>
    </source>
</evidence>
<comment type="caution">
    <text evidence="2">The sequence shown here is derived from an EMBL/GenBank/DDBJ whole genome shotgun (WGS) entry which is preliminary data.</text>
</comment>
<keyword evidence="1" id="KW-0472">Membrane</keyword>
<dbReference type="InterPro" id="IPR021776">
    <property type="entry name" value="ActD"/>
</dbReference>
<dbReference type="EMBL" id="DSIY01000102">
    <property type="protein sequence ID" value="HEG90670.1"/>
    <property type="molecule type" value="Genomic_DNA"/>
</dbReference>